<keyword evidence="1" id="KW-0472">Membrane</keyword>
<protein>
    <submittedName>
        <fullName evidence="2">Uncharacterized protein</fullName>
    </submittedName>
</protein>
<sequence length="443" mass="50479">MLDEMVSDMESKLDILNEEANERREEPTIFKVPEILRGVDPEAYEPKMVALGPYHHHHHQIKGHLEGMNELKWHFLNKLLHQNPELGLRDYLRLVKGNANRARDAYAERLDLSEDDLVQILLLDCVFVIMNLWLWKMGDGYGSEAMQNNPSVVMNMPRSQSLLGRDMLLLENQLPFFLLQTLFDSAFPNEHSQLTSWVVEFFSAFADNDQKPPKVPDRSEVQFHHILHLFHSLIVVPPKGSSTTTAGRADQNMSDDPQDLQLGWIPSATWLEEAGIKFKRREKALSFLDVSFRNGELEIPRIEVDDDTNILFRNLIAFEQCYGKASSDVTAYASLMSCIVETPVDVGLLQRNGIIISGLGSNKGVANLFNRLCKEVVVNHDTCYIASVFKEVNEHCGAYCNKWRADLCHKYFRSPWTVCSIGAAILLFLIAIAQLVFAILKRH</sequence>
<dbReference type="Pfam" id="PF03140">
    <property type="entry name" value="DUF247"/>
    <property type="match status" value="1"/>
</dbReference>
<reference evidence="2 3" key="1">
    <citation type="submission" date="2020-08" db="EMBL/GenBank/DDBJ databases">
        <title>Plant Genome Project.</title>
        <authorList>
            <person name="Zhang R.-G."/>
        </authorList>
    </citation>
    <scope>NUCLEOTIDE SEQUENCE [LARGE SCALE GENOMIC DNA]</scope>
    <source>
        <tissue evidence="2">Rhizome</tissue>
    </source>
</reference>
<dbReference type="Proteomes" id="UP000734854">
    <property type="component" value="Unassembled WGS sequence"/>
</dbReference>
<evidence type="ECO:0000313" key="2">
    <source>
        <dbReference type="EMBL" id="KAG6526816.1"/>
    </source>
</evidence>
<gene>
    <name evidence="2" type="ORF">ZIOFF_016817</name>
</gene>
<dbReference type="EMBL" id="JACMSC010000004">
    <property type="protein sequence ID" value="KAG6526816.1"/>
    <property type="molecule type" value="Genomic_DNA"/>
</dbReference>
<dbReference type="PANTHER" id="PTHR31170">
    <property type="entry name" value="BNAC04G53230D PROTEIN"/>
    <property type="match status" value="1"/>
</dbReference>
<keyword evidence="1" id="KW-0812">Transmembrane</keyword>
<feature type="transmembrane region" description="Helical" evidence="1">
    <location>
        <begin position="415"/>
        <end position="440"/>
    </location>
</feature>
<dbReference type="PANTHER" id="PTHR31170:SF25">
    <property type="entry name" value="BNAA09G04570D PROTEIN"/>
    <property type="match status" value="1"/>
</dbReference>
<accession>A0A8J5LXJ9</accession>
<name>A0A8J5LXJ9_ZINOF</name>
<proteinExistence type="predicted"/>
<evidence type="ECO:0000313" key="3">
    <source>
        <dbReference type="Proteomes" id="UP000734854"/>
    </source>
</evidence>
<organism evidence="2 3">
    <name type="scientific">Zingiber officinale</name>
    <name type="common">Ginger</name>
    <name type="synonym">Amomum zingiber</name>
    <dbReference type="NCBI Taxonomy" id="94328"/>
    <lineage>
        <taxon>Eukaryota</taxon>
        <taxon>Viridiplantae</taxon>
        <taxon>Streptophyta</taxon>
        <taxon>Embryophyta</taxon>
        <taxon>Tracheophyta</taxon>
        <taxon>Spermatophyta</taxon>
        <taxon>Magnoliopsida</taxon>
        <taxon>Liliopsida</taxon>
        <taxon>Zingiberales</taxon>
        <taxon>Zingiberaceae</taxon>
        <taxon>Zingiber</taxon>
    </lineage>
</organism>
<keyword evidence="1" id="KW-1133">Transmembrane helix</keyword>
<keyword evidence="3" id="KW-1185">Reference proteome</keyword>
<dbReference type="AlphaFoldDB" id="A0A8J5LXJ9"/>
<evidence type="ECO:0000256" key="1">
    <source>
        <dbReference type="SAM" id="Phobius"/>
    </source>
</evidence>
<comment type="caution">
    <text evidence="2">The sequence shown here is derived from an EMBL/GenBank/DDBJ whole genome shotgun (WGS) entry which is preliminary data.</text>
</comment>
<dbReference type="InterPro" id="IPR004158">
    <property type="entry name" value="DUF247_pln"/>
</dbReference>